<comment type="caution">
    <text evidence="2">The sequence shown here is derived from an EMBL/GenBank/DDBJ whole genome shotgun (WGS) entry which is preliminary data.</text>
</comment>
<dbReference type="AlphaFoldDB" id="A0AA37F8W9"/>
<protein>
    <submittedName>
        <fullName evidence="2">Molybdenum cofactor biosynthesis protein B</fullName>
    </submittedName>
</protein>
<gene>
    <name evidence="2" type="primary">mobB</name>
    <name evidence="2" type="ORF">GCM10007108_01780</name>
</gene>
<dbReference type="InterPro" id="IPR001453">
    <property type="entry name" value="MoaB/Mog_dom"/>
</dbReference>
<accession>A0AA37F8W9</accession>
<dbReference type="GO" id="GO:0005829">
    <property type="term" value="C:cytosol"/>
    <property type="evidence" value="ECO:0007669"/>
    <property type="project" value="TreeGrafter"/>
</dbReference>
<dbReference type="InterPro" id="IPR012245">
    <property type="entry name" value="MoaB"/>
</dbReference>
<dbReference type="SUPFAM" id="SSF53218">
    <property type="entry name" value="Molybdenum cofactor biosynthesis proteins"/>
    <property type="match status" value="1"/>
</dbReference>
<dbReference type="CDD" id="cd00886">
    <property type="entry name" value="MogA_MoaB"/>
    <property type="match status" value="1"/>
</dbReference>
<dbReference type="NCBIfam" id="TIGR00177">
    <property type="entry name" value="molyb_syn"/>
    <property type="match status" value="1"/>
</dbReference>
<keyword evidence="3" id="KW-1185">Reference proteome</keyword>
<dbReference type="InterPro" id="IPR036425">
    <property type="entry name" value="MoaB/Mog-like_dom_sf"/>
</dbReference>
<dbReference type="PANTHER" id="PTHR43232:SF2">
    <property type="entry name" value="MOLYBDENUM COFACTOR BIOSYNTHESIS PROTEIN B"/>
    <property type="match status" value="1"/>
</dbReference>
<proteinExistence type="predicted"/>
<evidence type="ECO:0000259" key="1">
    <source>
        <dbReference type="SMART" id="SM00852"/>
    </source>
</evidence>
<feature type="domain" description="MoaB/Mog" evidence="1">
    <location>
        <begin position="13"/>
        <end position="155"/>
    </location>
</feature>
<dbReference type="SMART" id="SM00852">
    <property type="entry name" value="MoCF_biosynth"/>
    <property type="match status" value="1"/>
</dbReference>
<evidence type="ECO:0000313" key="3">
    <source>
        <dbReference type="Proteomes" id="UP000632195"/>
    </source>
</evidence>
<organism evidence="2 3">
    <name type="scientific">Thermogymnomonas acidicola</name>
    <dbReference type="NCBI Taxonomy" id="399579"/>
    <lineage>
        <taxon>Archaea</taxon>
        <taxon>Methanobacteriati</taxon>
        <taxon>Thermoplasmatota</taxon>
        <taxon>Thermoplasmata</taxon>
        <taxon>Thermoplasmatales</taxon>
        <taxon>Thermogymnomonas</taxon>
    </lineage>
</organism>
<dbReference type="GO" id="GO:0006777">
    <property type="term" value="P:Mo-molybdopterin cofactor biosynthetic process"/>
    <property type="evidence" value="ECO:0007669"/>
    <property type="project" value="InterPro"/>
</dbReference>
<reference evidence="2" key="2">
    <citation type="submission" date="2022-09" db="EMBL/GenBank/DDBJ databases">
        <authorList>
            <person name="Sun Q."/>
            <person name="Ohkuma M."/>
        </authorList>
    </citation>
    <scope>NUCLEOTIDE SEQUENCE</scope>
    <source>
        <strain evidence="2">JCM 13583</strain>
    </source>
</reference>
<evidence type="ECO:0000313" key="2">
    <source>
        <dbReference type="EMBL" id="GGM67349.1"/>
    </source>
</evidence>
<dbReference type="Proteomes" id="UP000632195">
    <property type="component" value="Unassembled WGS sequence"/>
</dbReference>
<dbReference type="PIRSF" id="PIRSF006443">
    <property type="entry name" value="MoaB"/>
    <property type="match status" value="1"/>
</dbReference>
<sequence>MEHRISNARFSFGVITASSTRTKETDTSGHRVQEILKAAGHSVGYYEVVKDDIEAIRASVLQAIIGADAVIVTGGTGITSRDVTIEAVSGISRRELTGFAHVFAILSYSRIGTSAALSRSTAFDVAGKPVFCLPGSPGAAALGTEEIIVREIDHFIHELRR</sequence>
<name>A0AA37F8W9_9ARCH</name>
<reference evidence="2" key="1">
    <citation type="journal article" date="2014" name="Int. J. Syst. Evol. Microbiol.">
        <title>Complete genome sequence of Corynebacterium casei LMG S-19264T (=DSM 44701T), isolated from a smear-ripened cheese.</title>
        <authorList>
            <consortium name="US DOE Joint Genome Institute (JGI-PGF)"/>
            <person name="Walter F."/>
            <person name="Albersmeier A."/>
            <person name="Kalinowski J."/>
            <person name="Ruckert C."/>
        </authorList>
    </citation>
    <scope>NUCLEOTIDE SEQUENCE</scope>
    <source>
        <strain evidence="2">JCM 13583</strain>
    </source>
</reference>
<dbReference type="Pfam" id="PF00994">
    <property type="entry name" value="MoCF_biosynth"/>
    <property type="match status" value="1"/>
</dbReference>
<dbReference type="EMBL" id="BMNY01000001">
    <property type="protein sequence ID" value="GGM67349.1"/>
    <property type="molecule type" value="Genomic_DNA"/>
</dbReference>
<dbReference type="PANTHER" id="PTHR43232">
    <property type="entry name" value="MOLYBDENUM COFACTOR BIOSYNTHESIS PROTEIN B"/>
    <property type="match status" value="1"/>
</dbReference>
<dbReference type="RefSeq" id="WP_188679528.1">
    <property type="nucleotide sequence ID" value="NZ_BMNY01000001.1"/>
</dbReference>
<dbReference type="Gene3D" id="3.40.980.10">
    <property type="entry name" value="MoaB/Mog-like domain"/>
    <property type="match status" value="1"/>
</dbReference>